<dbReference type="GeneID" id="106463764"/>
<evidence type="ECO:0000313" key="10">
    <source>
        <dbReference type="Proteomes" id="UP000694941"/>
    </source>
</evidence>
<accession>A0ABM1BCL4</accession>
<organism evidence="10 11">
    <name type="scientific">Limulus polyphemus</name>
    <name type="common">Atlantic horseshoe crab</name>
    <dbReference type="NCBI Taxonomy" id="6850"/>
    <lineage>
        <taxon>Eukaryota</taxon>
        <taxon>Metazoa</taxon>
        <taxon>Ecdysozoa</taxon>
        <taxon>Arthropoda</taxon>
        <taxon>Chelicerata</taxon>
        <taxon>Merostomata</taxon>
        <taxon>Xiphosura</taxon>
        <taxon>Limulidae</taxon>
        <taxon>Limulus</taxon>
    </lineage>
</organism>
<keyword evidence="4" id="KW-0689">Ribosomal protein</keyword>
<evidence type="ECO:0000256" key="4">
    <source>
        <dbReference type="ARBA" id="ARBA00022980"/>
    </source>
</evidence>
<comment type="subcellular location">
    <subcellularLocation>
        <location evidence="1">Mitochondrion</location>
    </subcellularLocation>
</comment>
<dbReference type="RefSeq" id="XP_013779284.1">
    <property type="nucleotide sequence ID" value="XM_013923830.2"/>
</dbReference>
<dbReference type="Pfam" id="PF14943">
    <property type="entry name" value="MRP-S26"/>
    <property type="match status" value="1"/>
</dbReference>
<dbReference type="PANTHER" id="PTHR21035">
    <property type="entry name" value="28S RIBOSOMAL PROTEIN S26, MITOCHONDRIAL"/>
    <property type="match status" value="1"/>
</dbReference>
<evidence type="ECO:0000313" key="11">
    <source>
        <dbReference type="RefSeq" id="XP_013779284.1"/>
    </source>
</evidence>
<sequence length="209" mass="25084">MLENFTNFRLLRQITRQIQFIRYKKRPTPARKNIWEPPAPSKYFRISPRPVIPVKEQEELKHLYDIYRTHFRALRHFFQCEYEKTTRLSIAVAEKMKEEVSEHAYLMEQNKLENERVAEIRKARRKCDMAKLDDELSQAEQSLSQLIQEERKKLDELVLKEKKMNSTYITSQTLETAIEDALDNLTTYDFAIDLNGVIYRDDKKESTYI</sequence>
<dbReference type="PANTHER" id="PTHR21035:SF2">
    <property type="entry name" value="SMALL RIBOSOMAL SUBUNIT PROTEIN MS26"/>
    <property type="match status" value="1"/>
</dbReference>
<evidence type="ECO:0000256" key="2">
    <source>
        <dbReference type="ARBA" id="ARBA00009672"/>
    </source>
</evidence>
<reference evidence="11" key="1">
    <citation type="submission" date="2025-08" db="UniProtKB">
        <authorList>
            <consortium name="RefSeq"/>
        </authorList>
    </citation>
    <scope>IDENTIFICATION</scope>
    <source>
        <tissue evidence="11">Muscle</tissue>
    </source>
</reference>
<evidence type="ECO:0000256" key="8">
    <source>
        <dbReference type="ARBA" id="ARBA00035344"/>
    </source>
</evidence>
<gene>
    <name evidence="11" type="primary">LOC106463764</name>
</gene>
<proteinExistence type="inferred from homology"/>
<evidence type="ECO:0000256" key="3">
    <source>
        <dbReference type="ARBA" id="ARBA00022946"/>
    </source>
</evidence>
<feature type="coiled-coil region" evidence="9">
    <location>
        <begin position="129"/>
        <end position="167"/>
    </location>
</feature>
<evidence type="ECO:0000256" key="5">
    <source>
        <dbReference type="ARBA" id="ARBA00023128"/>
    </source>
</evidence>
<evidence type="ECO:0000256" key="6">
    <source>
        <dbReference type="ARBA" id="ARBA00023274"/>
    </source>
</evidence>
<evidence type="ECO:0000256" key="9">
    <source>
        <dbReference type="SAM" id="Coils"/>
    </source>
</evidence>
<name>A0ABM1BCL4_LIMPO</name>
<keyword evidence="6" id="KW-0687">Ribonucleoprotein</keyword>
<keyword evidence="9" id="KW-0175">Coiled coil</keyword>
<keyword evidence="5" id="KW-0496">Mitochondrion</keyword>
<protein>
    <recommendedName>
        <fullName evidence="7">Small ribosomal subunit protein mS26</fullName>
    </recommendedName>
    <alternativeName>
        <fullName evidence="8">28S ribosomal protein S26, mitochondrial</fullName>
    </alternativeName>
</protein>
<dbReference type="Proteomes" id="UP000694941">
    <property type="component" value="Unplaced"/>
</dbReference>
<evidence type="ECO:0000256" key="1">
    <source>
        <dbReference type="ARBA" id="ARBA00004173"/>
    </source>
</evidence>
<evidence type="ECO:0000256" key="7">
    <source>
        <dbReference type="ARBA" id="ARBA00035138"/>
    </source>
</evidence>
<comment type="similarity">
    <text evidence="2">Belongs to the mitochondrion-specific ribosomal protein mS26 family.</text>
</comment>
<keyword evidence="10" id="KW-1185">Reference proteome</keyword>
<keyword evidence="3" id="KW-0809">Transit peptide</keyword>
<dbReference type="InterPro" id="IPR026140">
    <property type="entry name" value="Ribosomal_mS26"/>
</dbReference>